<dbReference type="InterPro" id="IPR012337">
    <property type="entry name" value="RNaseH-like_sf"/>
</dbReference>
<sequence>MEVEVRKSSHVTMSRWDPRDMTLDQIGYAYVDAFLSFEIGRRLRAAQATSSLCRQVLASASQSAPTSSTTRSSVFSLSARTEERGHRR</sequence>
<evidence type="ECO:0000313" key="3">
    <source>
        <dbReference type="Proteomes" id="UP000092600"/>
    </source>
</evidence>
<evidence type="ECO:0000256" key="1">
    <source>
        <dbReference type="SAM" id="MobiDB-lite"/>
    </source>
</evidence>
<dbReference type="AlphaFoldDB" id="A0A199VFG5"/>
<feature type="compositionally biased region" description="Low complexity" evidence="1">
    <location>
        <begin position="59"/>
        <end position="78"/>
    </location>
</feature>
<gene>
    <name evidence="2" type="ORF">ACMD2_25777</name>
</gene>
<evidence type="ECO:0000313" key="2">
    <source>
        <dbReference type="EMBL" id="OAY75753.1"/>
    </source>
</evidence>
<proteinExistence type="predicted"/>
<accession>A0A199VFG5</accession>
<dbReference type="Gene3D" id="3.30.420.10">
    <property type="entry name" value="Ribonuclease H-like superfamily/Ribonuclease H"/>
    <property type="match status" value="1"/>
</dbReference>
<dbReference type="EMBL" id="LSRQ01002009">
    <property type="protein sequence ID" value="OAY75753.1"/>
    <property type="molecule type" value="Genomic_DNA"/>
</dbReference>
<organism evidence="2 3">
    <name type="scientific">Ananas comosus</name>
    <name type="common">Pineapple</name>
    <name type="synonym">Ananas ananas</name>
    <dbReference type="NCBI Taxonomy" id="4615"/>
    <lineage>
        <taxon>Eukaryota</taxon>
        <taxon>Viridiplantae</taxon>
        <taxon>Streptophyta</taxon>
        <taxon>Embryophyta</taxon>
        <taxon>Tracheophyta</taxon>
        <taxon>Spermatophyta</taxon>
        <taxon>Magnoliopsida</taxon>
        <taxon>Liliopsida</taxon>
        <taxon>Poales</taxon>
        <taxon>Bromeliaceae</taxon>
        <taxon>Bromelioideae</taxon>
        <taxon>Ananas</taxon>
    </lineage>
</organism>
<dbReference type="SUPFAM" id="SSF53098">
    <property type="entry name" value="Ribonuclease H-like"/>
    <property type="match status" value="1"/>
</dbReference>
<dbReference type="Proteomes" id="UP000092600">
    <property type="component" value="Unassembled WGS sequence"/>
</dbReference>
<feature type="region of interest" description="Disordered" evidence="1">
    <location>
        <begin position="59"/>
        <end position="88"/>
    </location>
</feature>
<dbReference type="InterPro" id="IPR036397">
    <property type="entry name" value="RNaseH_sf"/>
</dbReference>
<dbReference type="GO" id="GO:0003676">
    <property type="term" value="F:nucleic acid binding"/>
    <property type="evidence" value="ECO:0007669"/>
    <property type="project" value="InterPro"/>
</dbReference>
<protein>
    <submittedName>
        <fullName evidence="2">Uncharacterized protein</fullName>
    </submittedName>
</protein>
<name>A0A199VFG5_ANACO</name>
<reference evidence="2 3" key="1">
    <citation type="journal article" date="2016" name="DNA Res.">
        <title>The draft genome of MD-2 pineapple using hybrid error correction of long reads.</title>
        <authorList>
            <person name="Redwan R.M."/>
            <person name="Saidin A."/>
            <person name="Kumar S.V."/>
        </authorList>
    </citation>
    <scope>NUCLEOTIDE SEQUENCE [LARGE SCALE GENOMIC DNA]</scope>
    <source>
        <strain evidence="3">cv. MD2</strain>
        <tissue evidence="2">Leaf</tissue>
    </source>
</reference>
<comment type="caution">
    <text evidence="2">The sequence shown here is derived from an EMBL/GenBank/DDBJ whole genome shotgun (WGS) entry which is preliminary data.</text>
</comment>